<dbReference type="EMBL" id="JAPESX010002705">
    <property type="protein sequence ID" value="KAJ8106841.1"/>
    <property type="molecule type" value="Genomic_DNA"/>
</dbReference>
<evidence type="ECO:0000313" key="1">
    <source>
        <dbReference type="EMBL" id="KAJ8106841.1"/>
    </source>
</evidence>
<reference evidence="1" key="1">
    <citation type="submission" date="2022-11" db="EMBL/GenBank/DDBJ databases">
        <title>Genome Sequence of Nemania bipapillata.</title>
        <authorList>
            <person name="Buettner E."/>
        </authorList>
    </citation>
    <scope>NUCLEOTIDE SEQUENCE</scope>
    <source>
        <strain evidence="1">CP14</strain>
    </source>
</reference>
<proteinExistence type="predicted"/>
<accession>A0ACC2HV55</accession>
<comment type="caution">
    <text evidence="1">The sequence shown here is derived from an EMBL/GenBank/DDBJ whole genome shotgun (WGS) entry which is preliminary data.</text>
</comment>
<organism evidence="1 2">
    <name type="scientific">Nemania bipapillata</name>
    <dbReference type="NCBI Taxonomy" id="110536"/>
    <lineage>
        <taxon>Eukaryota</taxon>
        <taxon>Fungi</taxon>
        <taxon>Dikarya</taxon>
        <taxon>Ascomycota</taxon>
        <taxon>Pezizomycotina</taxon>
        <taxon>Sordariomycetes</taxon>
        <taxon>Xylariomycetidae</taxon>
        <taxon>Xylariales</taxon>
        <taxon>Xylariaceae</taxon>
        <taxon>Nemania</taxon>
    </lineage>
</organism>
<sequence length="1039" mass="115439">MSSQAHFDHCHPERLSCYSRLCNAHAERYGTYRICPVRQEEGGANSDTQINGLTYVYASTSRDLENLVTREFHADPNLHKNANVELVGDYTTSGSSSISFEWTWKWKPPGPADDRGGGWKNVCSFLEYDARAHQLHPLATFSFWVANTSSAGSLPFPSSPFQLAVPPKIRVPSAQSADSRISEQDEPGSPPNFLYDLQSATTAPQARRESVKLDIACPRPGEDVTMDNDGPVFRASLKALEQKTGVMRTHMKKVLKKAEQAHTAQTEANDAYVGFIDALREASASNANAVKPAIEHYFDKIAREILAYEKQNTNNLQKIIIDPVSKLYTYDIKQAEIKRRDFDEESKDYYAFVSRYLGQRQDSVKTKKLAEIDTKYQTKRKNFELKRFDYSSFVQDLFGGRKDQELLSHLTKYADAQAKSFMSTAEKINSMMPHLKALSSEVNDATKEYQYQRREREEKRRGLEKSNLQYNEPDNAISGLNASMPSNMNGVQHTSDTELGRADSTGSQLKPSTSTGNATPMTPAAAAELSRSPGSLAHAPLNSPVQTSKFKGIRDLEERDLSQLAIAEKNSTHRKEGLLWALNRPGNHVDPLSLNKQGWHKFWVVLDQGKLSEYSNWKQKLDLHMEPIDLRMASVREARTAERRFCFEVITPHYRRVYQATSGEDMNSWISSINNALQSAMEGHGLKEKPASSSDTNTLKRDIGSILTGKSSSLNHGSYGPHISGSSAPPSRRITVGARPVSARPASSNYDDSPDKLLQSIRESDQGNCWCADCGSGSKVEWVSINLGIILCIECSGIHRSLGTHISKVRSLTLDITSFTLDIIELLLLVGNRVSNMVWEARLDPGLKPGPQATREQRLKFITAKYVERAYIEPISTTLSQYATANETLLAAIKRNEIQQVIHALALRANPNVQDKVRETHAVFLALAAADPASPSPGVSPSVRPEPESRTIPFAMAEMLIQNGAEIPATLPAFPLSRNARLYVDEKRGRTAAIEASGLAVPNSFSLSSNERLQREKDARLQKRISAGGRLAKSPIPER</sequence>
<name>A0ACC2HV55_9PEZI</name>
<evidence type="ECO:0000313" key="2">
    <source>
        <dbReference type="Proteomes" id="UP001153334"/>
    </source>
</evidence>
<keyword evidence="2" id="KW-1185">Reference proteome</keyword>
<dbReference type="Proteomes" id="UP001153334">
    <property type="component" value="Unassembled WGS sequence"/>
</dbReference>
<protein>
    <submittedName>
        <fullName evidence="1">Uncharacterized protein</fullName>
    </submittedName>
</protein>
<gene>
    <name evidence="1" type="ORF">ONZ43_g6923</name>
</gene>